<dbReference type="InterPro" id="IPR003838">
    <property type="entry name" value="ABC3_permease_C"/>
</dbReference>
<feature type="transmembrane region" description="Helical" evidence="8">
    <location>
        <begin position="407"/>
        <end position="428"/>
    </location>
</feature>
<evidence type="ECO:0000256" key="2">
    <source>
        <dbReference type="ARBA" id="ARBA00022475"/>
    </source>
</evidence>
<evidence type="ECO:0000256" key="4">
    <source>
        <dbReference type="ARBA" id="ARBA00022989"/>
    </source>
</evidence>
<evidence type="ECO:0000256" key="3">
    <source>
        <dbReference type="ARBA" id="ARBA00022692"/>
    </source>
</evidence>
<feature type="transmembrane region" description="Helical" evidence="8">
    <location>
        <begin position="365"/>
        <end position="387"/>
    </location>
</feature>
<organism evidence="10 11">
    <name type="scientific">Streptomyces katsurahamanus</name>
    <dbReference type="NCBI Taxonomy" id="2577098"/>
    <lineage>
        <taxon>Bacteria</taxon>
        <taxon>Bacillati</taxon>
        <taxon>Actinomycetota</taxon>
        <taxon>Actinomycetes</taxon>
        <taxon>Kitasatosporales</taxon>
        <taxon>Streptomycetaceae</taxon>
        <taxon>Streptomyces</taxon>
    </lineage>
</organism>
<dbReference type="EMBL" id="VDEQ01000249">
    <property type="protein sequence ID" value="MQS38318.1"/>
    <property type="molecule type" value="Genomic_DNA"/>
</dbReference>
<dbReference type="PANTHER" id="PTHR30572">
    <property type="entry name" value="MEMBRANE COMPONENT OF TRANSPORTER-RELATED"/>
    <property type="match status" value="1"/>
</dbReference>
<protein>
    <submittedName>
        <fullName evidence="10">FtsX-like permease family protein</fullName>
    </submittedName>
</protein>
<evidence type="ECO:0000259" key="9">
    <source>
        <dbReference type="Pfam" id="PF02687"/>
    </source>
</evidence>
<feature type="transmembrane region" description="Helical" evidence="8">
    <location>
        <begin position="516"/>
        <end position="544"/>
    </location>
</feature>
<keyword evidence="5 8" id="KW-0472">Membrane</keyword>
<feature type="transmembrane region" description="Helical" evidence="8">
    <location>
        <begin position="472"/>
        <end position="495"/>
    </location>
</feature>
<dbReference type="Proteomes" id="UP000460558">
    <property type="component" value="Unassembled WGS sequence"/>
</dbReference>
<evidence type="ECO:0000256" key="6">
    <source>
        <dbReference type="ARBA" id="ARBA00038076"/>
    </source>
</evidence>
<feature type="domain" description="ABC3 transporter permease C-terminal" evidence="9">
    <location>
        <begin position="755"/>
        <end position="862"/>
    </location>
</feature>
<keyword evidence="4 8" id="KW-1133">Transmembrane helix</keyword>
<sequence>MGRRGALPGPGQGRGPDRQPGRRRDPPDAAHPRGALVNAVQLLSARFLRAHRTAWAAVFTAVALTSALLGASALTIGSAALGHAETARYAAADVVVAGDQSTRHTTEQLGGGTETAHAALTERVRLPERTAAVLRAVPGVRDAIADEVFPVRVERGGAPGRTVDGRPWAAARLAPHELTAGRAPRGAGEVVVGAGLGTRVGGRMLVRASAGAGDRGVRAYRVTGTATGPAHLWFAAAEARRLAGRPGSAAAIGVLAEPGVSAAEAHSRVRRALDRAGIRDVAAGRPVRAYTGEGRGAAEHLGAAAARRSTVEMFAAVSGTVLMISVLVIGSLVAQALRQRAPELALLRSVGATPRRIRAVVGREVIRVAAVAALLGAVAAIPAQLALRAWLRSRGVLPEGLVLPAPWWLFPATVLTAGLTVGVARLVVPFARPGESGGAARPGNGRRITGLVLLAGGVGAAGGATLQSGQAAAMAASTAAVTMVVGCALLGPWIAAGALRVLGGPLRRAGGPAGRLAAAASTANAARFGAAITPLVLMTAFAGVQLSAGATVQRAGDLQAERAFRAGFAVTGADAARLGGVPGVAVATDVLHSTVVLAGSDLGTPRLERLPVLGVTPRGLTRTLDPGVTAGNLDALRGRGTVAVGEDRADALGIGPGSAVTLRMGDGAERRLKVAAVYRNALALGDFLFSREELSRHMSSPLPSRVLISPERGVDPAAVRTRIARLAGVRVDSSPPPERLTSEDHRAGAALSLVAVASIGALTAVTVLTTLALITTGRRGEFALLRRVGAGRGQLRWMLRAEAAAVTLTGLTVGAAVALVPLTAFSLTAADTLPYLPAPHLAAIAAATTLTAFAGVLLPGRASLRARA</sequence>
<dbReference type="Pfam" id="PF02687">
    <property type="entry name" value="FtsX"/>
    <property type="match status" value="2"/>
</dbReference>
<comment type="subcellular location">
    <subcellularLocation>
        <location evidence="1">Cell membrane</location>
        <topology evidence="1">Multi-pass membrane protein</topology>
    </subcellularLocation>
</comment>
<feature type="transmembrane region" description="Helical" evidence="8">
    <location>
        <begin position="797"/>
        <end position="820"/>
    </location>
</feature>
<evidence type="ECO:0000313" key="11">
    <source>
        <dbReference type="Proteomes" id="UP000460558"/>
    </source>
</evidence>
<evidence type="ECO:0000256" key="5">
    <source>
        <dbReference type="ARBA" id="ARBA00023136"/>
    </source>
</evidence>
<evidence type="ECO:0000256" key="7">
    <source>
        <dbReference type="SAM" id="MobiDB-lite"/>
    </source>
</evidence>
<feature type="compositionally biased region" description="Basic and acidic residues" evidence="7">
    <location>
        <begin position="15"/>
        <end position="31"/>
    </location>
</feature>
<comment type="similarity">
    <text evidence="6">Belongs to the ABC-4 integral membrane protein family.</text>
</comment>
<evidence type="ECO:0000313" key="10">
    <source>
        <dbReference type="EMBL" id="MQS38318.1"/>
    </source>
</evidence>
<reference evidence="10 11" key="1">
    <citation type="submission" date="2019-06" db="EMBL/GenBank/DDBJ databases">
        <title>Comparative genomics and metabolomics analyses of clavulanic acid producing Streptomyces species provides insight into specialized metabolism and evolution of beta-lactam biosynthetic gene clusters.</title>
        <authorList>
            <person name="Moore M.A."/>
            <person name="Cruz-Morales P."/>
            <person name="Barona Gomez F."/>
            <person name="Kapil T."/>
        </authorList>
    </citation>
    <scope>NUCLEOTIDE SEQUENCE [LARGE SCALE GENOMIC DNA]</scope>
    <source>
        <strain evidence="10 11">T-272</strain>
    </source>
</reference>
<feature type="transmembrane region" description="Helical" evidence="8">
    <location>
        <begin position="313"/>
        <end position="334"/>
    </location>
</feature>
<evidence type="ECO:0000256" key="1">
    <source>
        <dbReference type="ARBA" id="ARBA00004651"/>
    </source>
</evidence>
<evidence type="ECO:0000256" key="8">
    <source>
        <dbReference type="SAM" id="Phobius"/>
    </source>
</evidence>
<accession>A0ABW9NYD7</accession>
<keyword evidence="2" id="KW-1003">Cell membrane</keyword>
<feature type="region of interest" description="Disordered" evidence="7">
    <location>
        <begin position="1"/>
        <end position="32"/>
    </location>
</feature>
<name>A0ABW9NYD7_9ACTN</name>
<keyword evidence="3 8" id="KW-0812">Transmembrane</keyword>
<feature type="transmembrane region" description="Helical" evidence="8">
    <location>
        <begin position="749"/>
        <end position="776"/>
    </location>
</feature>
<keyword evidence="11" id="KW-1185">Reference proteome</keyword>
<dbReference type="PANTHER" id="PTHR30572:SF4">
    <property type="entry name" value="ABC TRANSPORTER PERMEASE YTRF"/>
    <property type="match status" value="1"/>
</dbReference>
<feature type="transmembrane region" description="Helical" evidence="8">
    <location>
        <begin position="840"/>
        <end position="858"/>
    </location>
</feature>
<proteinExistence type="inferred from homology"/>
<feature type="transmembrane region" description="Helical" evidence="8">
    <location>
        <begin position="448"/>
        <end position="466"/>
    </location>
</feature>
<dbReference type="InterPro" id="IPR050250">
    <property type="entry name" value="Macrolide_Exporter_MacB"/>
</dbReference>
<feature type="transmembrane region" description="Helical" evidence="8">
    <location>
        <begin position="54"/>
        <end position="76"/>
    </location>
</feature>
<gene>
    <name evidence="10" type="ORF">FFZ77_22655</name>
</gene>
<comment type="caution">
    <text evidence="10">The sequence shown here is derived from an EMBL/GenBank/DDBJ whole genome shotgun (WGS) entry which is preliminary data.</text>
</comment>
<feature type="domain" description="ABC3 transporter permease C-terminal" evidence="9">
    <location>
        <begin position="317"/>
        <end position="421"/>
    </location>
</feature>